<accession>A0A4Q5LQ19</accession>
<dbReference type="PANTHER" id="PTHR33452">
    <property type="entry name" value="OXIDOREDUCTASE CATD-RELATED"/>
    <property type="match status" value="1"/>
</dbReference>
<evidence type="ECO:0000256" key="5">
    <source>
        <dbReference type="ARBA" id="ARBA00022989"/>
    </source>
</evidence>
<dbReference type="GO" id="GO:0005886">
    <property type="term" value="C:plasma membrane"/>
    <property type="evidence" value="ECO:0007669"/>
    <property type="project" value="UniProtKB-SubCell"/>
</dbReference>
<protein>
    <submittedName>
        <fullName evidence="8">DoxX family protein</fullName>
    </submittedName>
</protein>
<keyword evidence="9" id="KW-1185">Reference proteome</keyword>
<feature type="transmembrane region" description="Helical" evidence="7">
    <location>
        <begin position="59"/>
        <end position="84"/>
    </location>
</feature>
<keyword evidence="5 7" id="KW-1133">Transmembrane helix</keyword>
<keyword evidence="3" id="KW-1003">Cell membrane</keyword>
<sequence>MNVIHKVENWGDKHHPAILDILRIVLGIFLFLKGLTFMQNMSYLQRIIEDQHLINLSSFFLKAVMYYVIFVHMTGGILIALGLLTRLSSVLQLPIVISALFIINIFRSEPNTDLWLSIFACALLIIFALIGSGPLSLNNLLSAKDQHNTVG</sequence>
<dbReference type="InterPro" id="IPR051907">
    <property type="entry name" value="DoxX-like_oxidoreductase"/>
</dbReference>
<keyword evidence="6 7" id="KW-0472">Membrane</keyword>
<evidence type="ECO:0000256" key="4">
    <source>
        <dbReference type="ARBA" id="ARBA00022692"/>
    </source>
</evidence>
<dbReference type="PANTHER" id="PTHR33452:SF1">
    <property type="entry name" value="INNER MEMBRANE PROTEIN YPHA-RELATED"/>
    <property type="match status" value="1"/>
</dbReference>
<name>A0A4Q5LQ19_9SPHI</name>
<organism evidence="8 9">
    <name type="scientific">Mucilaginibacter terrigena</name>
    <dbReference type="NCBI Taxonomy" id="2492395"/>
    <lineage>
        <taxon>Bacteria</taxon>
        <taxon>Pseudomonadati</taxon>
        <taxon>Bacteroidota</taxon>
        <taxon>Sphingobacteriia</taxon>
        <taxon>Sphingobacteriales</taxon>
        <taxon>Sphingobacteriaceae</taxon>
        <taxon>Mucilaginibacter</taxon>
    </lineage>
</organism>
<reference evidence="8 9" key="1">
    <citation type="submission" date="2019-02" db="EMBL/GenBank/DDBJ databases">
        <title>Bacterial novel species Mucilaginibacter sp. 17JY9-4 isolated from soil.</title>
        <authorList>
            <person name="Jung H.-Y."/>
        </authorList>
    </citation>
    <scope>NUCLEOTIDE SEQUENCE [LARGE SCALE GENOMIC DNA]</scope>
    <source>
        <strain evidence="8 9">17JY9-4</strain>
    </source>
</reference>
<comment type="similarity">
    <text evidence="2">Belongs to the DoxX family.</text>
</comment>
<comment type="subcellular location">
    <subcellularLocation>
        <location evidence="1">Cell membrane</location>
        <topology evidence="1">Multi-pass membrane protein</topology>
    </subcellularLocation>
</comment>
<evidence type="ECO:0000256" key="1">
    <source>
        <dbReference type="ARBA" id="ARBA00004651"/>
    </source>
</evidence>
<dbReference type="RefSeq" id="WP_129875678.1">
    <property type="nucleotide sequence ID" value="NZ_SEWG01000002.1"/>
</dbReference>
<feature type="transmembrane region" description="Helical" evidence="7">
    <location>
        <begin position="90"/>
        <end position="107"/>
    </location>
</feature>
<dbReference type="AlphaFoldDB" id="A0A4Q5LQ19"/>
<dbReference type="InterPro" id="IPR032808">
    <property type="entry name" value="DoxX"/>
</dbReference>
<evidence type="ECO:0000313" key="8">
    <source>
        <dbReference type="EMBL" id="RYU91419.1"/>
    </source>
</evidence>
<evidence type="ECO:0000256" key="2">
    <source>
        <dbReference type="ARBA" id="ARBA00006679"/>
    </source>
</evidence>
<evidence type="ECO:0000256" key="7">
    <source>
        <dbReference type="SAM" id="Phobius"/>
    </source>
</evidence>
<evidence type="ECO:0000256" key="6">
    <source>
        <dbReference type="ARBA" id="ARBA00023136"/>
    </source>
</evidence>
<evidence type="ECO:0000313" key="9">
    <source>
        <dbReference type="Proteomes" id="UP000293331"/>
    </source>
</evidence>
<proteinExistence type="inferred from homology"/>
<feature type="transmembrane region" description="Helical" evidence="7">
    <location>
        <begin position="114"/>
        <end position="135"/>
    </location>
</feature>
<gene>
    <name evidence="8" type="ORF">EWM62_05615</name>
</gene>
<comment type="caution">
    <text evidence="8">The sequence shown here is derived from an EMBL/GenBank/DDBJ whole genome shotgun (WGS) entry which is preliminary data.</text>
</comment>
<feature type="transmembrane region" description="Helical" evidence="7">
    <location>
        <begin position="17"/>
        <end position="38"/>
    </location>
</feature>
<dbReference type="Pfam" id="PF07681">
    <property type="entry name" value="DoxX"/>
    <property type="match status" value="1"/>
</dbReference>
<dbReference type="Proteomes" id="UP000293331">
    <property type="component" value="Unassembled WGS sequence"/>
</dbReference>
<dbReference type="OrthoDB" id="680764at2"/>
<evidence type="ECO:0000256" key="3">
    <source>
        <dbReference type="ARBA" id="ARBA00022475"/>
    </source>
</evidence>
<keyword evidence="4 7" id="KW-0812">Transmembrane</keyword>
<dbReference type="EMBL" id="SEWG01000002">
    <property type="protein sequence ID" value="RYU91419.1"/>
    <property type="molecule type" value="Genomic_DNA"/>
</dbReference>